<protein>
    <recommendedName>
        <fullName evidence="3">N-acetyltransferase domain-containing protein</fullName>
    </recommendedName>
</protein>
<dbReference type="Gene3D" id="3.40.630.30">
    <property type="match status" value="1"/>
</dbReference>
<accession>A0A0A3HYU1</accession>
<dbReference type="InterPro" id="IPR016181">
    <property type="entry name" value="Acyl_CoA_acyltransferase"/>
</dbReference>
<evidence type="ECO:0008006" key="3">
    <source>
        <dbReference type="Google" id="ProtNLM"/>
    </source>
</evidence>
<name>A0A0A3HYU1_9BACL</name>
<gene>
    <name evidence="1" type="ORF">CD29_17010</name>
</gene>
<keyword evidence="2" id="KW-1185">Reference proteome</keyword>
<evidence type="ECO:0000313" key="1">
    <source>
        <dbReference type="EMBL" id="KGR76420.1"/>
    </source>
</evidence>
<dbReference type="Proteomes" id="UP000030416">
    <property type="component" value="Unassembled WGS sequence"/>
</dbReference>
<sequence>MFGYGIYKKSEINLINELYNANESTIYKLQKELLNLEDSVELLSFLYTIKDEVIINIVSNKQQEKFLVLKKFYGNSMLISLKNQFTSFNNFPNVYVTLHRETKLEDQGIIWYYNKSIFIEDIHAIHKRAGNGRILINEIISFAKEHGFKMIDGELTENDKLKTPGLPDFYKKMGFNVNKEETYFYMEL</sequence>
<dbReference type="OrthoDB" id="2969988at2"/>
<comment type="caution">
    <text evidence="1">The sequence shown here is derived from an EMBL/GenBank/DDBJ whole genome shotgun (WGS) entry which is preliminary data.</text>
</comment>
<organism evidence="1 2">
    <name type="scientific">Ureibacillus manganicus DSM 26584</name>
    <dbReference type="NCBI Taxonomy" id="1384049"/>
    <lineage>
        <taxon>Bacteria</taxon>
        <taxon>Bacillati</taxon>
        <taxon>Bacillota</taxon>
        <taxon>Bacilli</taxon>
        <taxon>Bacillales</taxon>
        <taxon>Caryophanaceae</taxon>
        <taxon>Ureibacillus</taxon>
    </lineage>
</organism>
<evidence type="ECO:0000313" key="2">
    <source>
        <dbReference type="Proteomes" id="UP000030416"/>
    </source>
</evidence>
<dbReference type="AlphaFoldDB" id="A0A0A3HYU1"/>
<reference evidence="1 2" key="1">
    <citation type="submission" date="2014-02" db="EMBL/GenBank/DDBJ databases">
        <title>Draft genome sequence of Lysinibacillus manganicus DSM 26584T.</title>
        <authorList>
            <person name="Zhang F."/>
            <person name="Wang G."/>
            <person name="Zhang L."/>
        </authorList>
    </citation>
    <scope>NUCLEOTIDE SEQUENCE [LARGE SCALE GENOMIC DNA]</scope>
    <source>
        <strain evidence="1 2">DSM 26584</strain>
    </source>
</reference>
<proteinExistence type="predicted"/>
<dbReference type="RefSeq" id="WP_036189243.1">
    <property type="nucleotide sequence ID" value="NZ_AVDA01000026.1"/>
</dbReference>
<dbReference type="EMBL" id="JPVN01000026">
    <property type="protein sequence ID" value="KGR76420.1"/>
    <property type="molecule type" value="Genomic_DNA"/>
</dbReference>
<dbReference type="SUPFAM" id="SSF55729">
    <property type="entry name" value="Acyl-CoA N-acyltransferases (Nat)"/>
    <property type="match status" value="1"/>
</dbReference>